<keyword evidence="9" id="KW-1185">Reference proteome</keyword>
<feature type="region of interest" description="Disordered" evidence="5">
    <location>
        <begin position="121"/>
        <end position="149"/>
    </location>
</feature>
<dbReference type="Gene3D" id="1.10.10.60">
    <property type="entry name" value="Homeodomain-like"/>
    <property type="match status" value="2"/>
</dbReference>
<keyword evidence="1" id="KW-0677">Repeat</keyword>
<evidence type="ECO:0000259" key="6">
    <source>
        <dbReference type="PROSITE" id="PS50090"/>
    </source>
</evidence>
<dbReference type="FunFam" id="1.10.10.60:FF:000010">
    <property type="entry name" value="Transcriptional activator Myb isoform A"/>
    <property type="match status" value="1"/>
</dbReference>
<feature type="domain" description="Myb-like" evidence="6">
    <location>
        <begin position="37"/>
        <end position="87"/>
    </location>
</feature>
<proteinExistence type="predicted"/>
<dbReference type="CDD" id="cd00167">
    <property type="entry name" value="SANT"/>
    <property type="match status" value="2"/>
</dbReference>
<feature type="domain" description="HTH myb-type" evidence="7">
    <location>
        <begin position="37"/>
        <end position="91"/>
    </location>
</feature>
<dbReference type="PROSITE" id="PS50090">
    <property type="entry name" value="MYB_LIKE"/>
    <property type="match status" value="2"/>
</dbReference>
<dbReference type="PANTHER" id="PTHR45614:SF5">
    <property type="entry name" value="TRANSCRIPTIONAL ACTIVATOR MYB"/>
    <property type="match status" value="1"/>
</dbReference>
<dbReference type="EMBL" id="JAMKFB020000023">
    <property type="protein sequence ID" value="KAL0157951.1"/>
    <property type="molecule type" value="Genomic_DNA"/>
</dbReference>
<evidence type="ECO:0000313" key="9">
    <source>
        <dbReference type="Proteomes" id="UP001529510"/>
    </source>
</evidence>
<accession>A0ABD0NAC1</accession>
<evidence type="ECO:0000256" key="5">
    <source>
        <dbReference type="SAM" id="MobiDB-lite"/>
    </source>
</evidence>
<evidence type="ECO:0000256" key="3">
    <source>
        <dbReference type="ARBA" id="ARBA00093768"/>
    </source>
</evidence>
<comment type="caution">
    <text evidence="8">The sequence shown here is derived from an EMBL/GenBank/DDBJ whole genome shotgun (WGS) entry which is preliminary data.</text>
</comment>
<dbReference type="FunFam" id="1.10.10.60:FF:000042">
    <property type="entry name" value="Transcriptional activator Myb isoform A"/>
    <property type="match status" value="1"/>
</dbReference>
<dbReference type="SMART" id="SM00717">
    <property type="entry name" value="SANT"/>
    <property type="match status" value="2"/>
</dbReference>
<reference evidence="8 9" key="1">
    <citation type="submission" date="2024-05" db="EMBL/GenBank/DDBJ databases">
        <title>Genome sequencing and assembly of Indian major carp, Cirrhinus mrigala (Hamilton, 1822).</title>
        <authorList>
            <person name="Mohindra V."/>
            <person name="Chowdhury L.M."/>
            <person name="Lal K."/>
            <person name="Jena J.K."/>
        </authorList>
    </citation>
    <scope>NUCLEOTIDE SEQUENCE [LARGE SCALE GENOMIC DNA]</scope>
    <source>
        <strain evidence="8">CM1030</strain>
        <tissue evidence="8">Blood</tissue>
    </source>
</reference>
<dbReference type="Proteomes" id="UP001529510">
    <property type="component" value="Unassembled WGS sequence"/>
</dbReference>
<dbReference type="InterPro" id="IPR001005">
    <property type="entry name" value="SANT/Myb"/>
</dbReference>
<evidence type="ECO:0000256" key="2">
    <source>
        <dbReference type="ARBA" id="ARBA00023125"/>
    </source>
</evidence>
<organism evidence="8 9">
    <name type="scientific">Cirrhinus mrigala</name>
    <name type="common">Mrigala</name>
    <dbReference type="NCBI Taxonomy" id="683832"/>
    <lineage>
        <taxon>Eukaryota</taxon>
        <taxon>Metazoa</taxon>
        <taxon>Chordata</taxon>
        <taxon>Craniata</taxon>
        <taxon>Vertebrata</taxon>
        <taxon>Euteleostomi</taxon>
        <taxon>Actinopterygii</taxon>
        <taxon>Neopterygii</taxon>
        <taxon>Teleostei</taxon>
        <taxon>Ostariophysi</taxon>
        <taxon>Cypriniformes</taxon>
        <taxon>Cyprinidae</taxon>
        <taxon>Labeoninae</taxon>
        <taxon>Labeonini</taxon>
        <taxon>Cirrhinus</taxon>
    </lineage>
</organism>
<dbReference type="SUPFAM" id="SSF46689">
    <property type="entry name" value="Homeodomain-like"/>
    <property type="match status" value="1"/>
</dbReference>
<evidence type="ECO:0000256" key="1">
    <source>
        <dbReference type="ARBA" id="ARBA00022737"/>
    </source>
</evidence>
<feature type="non-terminal residue" evidence="8">
    <location>
        <position position="1"/>
    </location>
</feature>
<feature type="domain" description="HTH myb-type" evidence="7">
    <location>
        <begin position="1"/>
        <end position="36"/>
    </location>
</feature>
<dbReference type="GO" id="GO:0005634">
    <property type="term" value="C:nucleus"/>
    <property type="evidence" value="ECO:0007669"/>
    <property type="project" value="UniProtKB-ARBA"/>
</dbReference>
<name>A0ABD0NAC1_CIRMR</name>
<dbReference type="InterPro" id="IPR017930">
    <property type="entry name" value="Myb_dom"/>
</dbReference>
<dbReference type="InterPro" id="IPR050560">
    <property type="entry name" value="MYB_TF"/>
</dbReference>
<evidence type="ECO:0000259" key="7">
    <source>
        <dbReference type="PROSITE" id="PS51294"/>
    </source>
</evidence>
<dbReference type="InterPro" id="IPR009057">
    <property type="entry name" value="Homeodomain-like_sf"/>
</dbReference>
<feature type="non-terminal residue" evidence="8">
    <location>
        <position position="149"/>
    </location>
</feature>
<evidence type="ECO:0000256" key="4">
    <source>
        <dbReference type="ARBA" id="ARBA00093793"/>
    </source>
</evidence>
<gene>
    <name evidence="8" type="ORF">M9458_046027</name>
</gene>
<feature type="domain" description="Myb-like" evidence="6">
    <location>
        <begin position="1"/>
        <end position="36"/>
    </location>
</feature>
<evidence type="ECO:0000313" key="8">
    <source>
        <dbReference type="EMBL" id="KAL0157951.1"/>
    </source>
</evidence>
<protein>
    <recommendedName>
        <fullName evidence="4">Transcriptional activator Myb</fullName>
    </recommendedName>
</protein>
<dbReference type="PANTHER" id="PTHR45614">
    <property type="entry name" value="MYB PROTEIN-RELATED"/>
    <property type="match status" value="1"/>
</dbReference>
<comment type="function">
    <text evidence="3">Transcriptional activator; DNA-binding protein that specifically recognize the sequence 5'-YAAC[GT]G-3'. Plays an important role in the control of proliferation and differentiation of hematopoietic progenitor cells.</text>
</comment>
<dbReference type="AlphaFoldDB" id="A0ABD0NAC1"/>
<dbReference type="Pfam" id="PF00249">
    <property type="entry name" value="Myb_DNA-binding"/>
    <property type="match status" value="2"/>
</dbReference>
<dbReference type="GO" id="GO:0003677">
    <property type="term" value="F:DNA binding"/>
    <property type="evidence" value="ECO:0007669"/>
    <property type="project" value="UniProtKB-KW"/>
</dbReference>
<dbReference type="PROSITE" id="PS51294">
    <property type="entry name" value="HTH_MYB"/>
    <property type="match status" value="2"/>
</dbReference>
<sequence length="149" mass="17415">VIELVQKYGPKRWSVIAKHLKGRIGKQCRERWHNHLNPEVKKTSWTEEEDQIIYQAHEKLGNRWAEIAKLLPGRTDNAIKNHWNSTMRRKVEQEGYLQHAAKVSPTPLNNSYAKSHLMNYNQTPTNTSMPASSMSNQYPYYSLLPDSQR</sequence>
<keyword evidence="2" id="KW-0238">DNA-binding</keyword>